<dbReference type="EMBL" id="ADMC01000025">
    <property type="protein sequence ID" value="EHP46440.1"/>
    <property type="molecule type" value="Genomic_DNA"/>
</dbReference>
<comment type="caution">
    <text evidence="8">The sequence shown here is derived from an EMBL/GenBank/DDBJ whole genome shotgun (WGS) entry which is preliminary data.</text>
</comment>
<name>H1DJI5_9BACT</name>
<keyword evidence="4 6" id="KW-1133">Transmembrane helix</keyword>
<feature type="transmembrane region" description="Helical" evidence="6">
    <location>
        <begin position="176"/>
        <end position="197"/>
    </location>
</feature>
<feature type="domain" description="EamA" evidence="7">
    <location>
        <begin position="26"/>
        <end position="161"/>
    </location>
</feature>
<feature type="transmembrane region" description="Helical" evidence="6">
    <location>
        <begin position="287"/>
        <end position="307"/>
    </location>
</feature>
<dbReference type="InterPro" id="IPR000620">
    <property type="entry name" value="EamA_dom"/>
</dbReference>
<dbReference type="AlphaFoldDB" id="H1DJI5"/>
<comment type="similarity">
    <text evidence="2">Belongs to the EamA transporter family.</text>
</comment>
<sequence length="332" mass="35419">MGIQGPDQREAEGKMDGLKNGMAYLGEFISLGVAFSWAITALCFEYASKRVGALALNLLRLILAFLLLGALLYVFTGSFWPVGADGKTWVWLSVSGLVGFVFGDFCLFYSYVLIGSRFGQLLMTLAPPTAAICGALILHESLHLLAIVGMVVTLCGIAISVISRGEKSGERMHIKLPLKGLWMGIGGGVGQGVGLVFSKLGMEYYGRNAANQSVDVVHMIPFAASQIRIITGIVGFVLILGVSRRLGLLLPAVKDGRAMKALFWGTVFGPFLGVSFSLMAVQYTESGIASTLMALTPVIILLPAAFWLKQKITWAEVIGAIVSVGGVSLFFL</sequence>
<dbReference type="PATRIC" id="fig|742817.3.peg.2197"/>
<dbReference type="InterPro" id="IPR037185">
    <property type="entry name" value="EmrE-like"/>
</dbReference>
<dbReference type="PANTHER" id="PTHR32322:SF2">
    <property type="entry name" value="EAMA DOMAIN-CONTAINING PROTEIN"/>
    <property type="match status" value="1"/>
</dbReference>
<keyword evidence="3 6" id="KW-0812">Transmembrane</keyword>
<evidence type="ECO:0000256" key="3">
    <source>
        <dbReference type="ARBA" id="ARBA00022692"/>
    </source>
</evidence>
<feature type="transmembrane region" description="Helical" evidence="6">
    <location>
        <begin position="121"/>
        <end position="138"/>
    </location>
</feature>
<feature type="transmembrane region" description="Helical" evidence="6">
    <location>
        <begin position="144"/>
        <end position="164"/>
    </location>
</feature>
<evidence type="ECO:0000256" key="2">
    <source>
        <dbReference type="ARBA" id="ARBA00007362"/>
    </source>
</evidence>
<protein>
    <recommendedName>
        <fullName evidence="7">EamA domain-containing protein</fullName>
    </recommendedName>
</protein>
<dbReference type="Pfam" id="PF00892">
    <property type="entry name" value="EamA"/>
    <property type="match status" value="2"/>
</dbReference>
<feature type="transmembrane region" description="Helical" evidence="6">
    <location>
        <begin position="89"/>
        <end position="114"/>
    </location>
</feature>
<evidence type="ECO:0000256" key="1">
    <source>
        <dbReference type="ARBA" id="ARBA00004141"/>
    </source>
</evidence>
<feature type="transmembrane region" description="Helical" evidence="6">
    <location>
        <begin position="217"/>
        <end position="240"/>
    </location>
</feature>
<feature type="transmembrane region" description="Helical" evidence="6">
    <location>
        <begin position="261"/>
        <end position="281"/>
    </location>
</feature>
<comment type="subcellular location">
    <subcellularLocation>
        <location evidence="1">Membrane</location>
        <topology evidence="1">Multi-pass membrane protein</topology>
    </subcellularLocation>
</comment>
<feature type="transmembrane region" description="Helical" evidence="6">
    <location>
        <begin position="28"/>
        <end position="47"/>
    </location>
</feature>
<evidence type="ECO:0000313" key="8">
    <source>
        <dbReference type="EMBL" id="EHP46440.1"/>
    </source>
</evidence>
<dbReference type="PANTHER" id="PTHR32322">
    <property type="entry name" value="INNER MEMBRANE TRANSPORTER"/>
    <property type="match status" value="1"/>
</dbReference>
<gene>
    <name evidence="8" type="ORF">HMPREF9449_02057</name>
</gene>
<dbReference type="Proteomes" id="UP000004892">
    <property type="component" value="Unassembled WGS sequence"/>
</dbReference>
<keyword evidence="9" id="KW-1185">Reference proteome</keyword>
<feature type="transmembrane region" description="Helical" evidence="6">
    <location>
        <begin position="314"/>
        <end position="331"/>
    </location>
</feature>
<evidence type="ECO:0000256" key="6">
    <source>
        <dbReference type="SAM" id="Phobius"/>
    </source>
</evidence>
<keyword evidence="5 6" id="KW-0472">Membrane</keyword>
<organism evidence="8 9">
    <name type="scientific">Odoribacter laneus YIT 12061</name>
    <dbReference type="NCBI Taxonomy" id="742817"/>
    <lineage>
        <taxon>Bacteria</taxon>
        <taxon>Pseudomonadati</taxon>
        <taxon>Bacteroidota</taxon>
        <taxon>Bacteroidia</taxon>
        <taxon>Bacteroidales</taxon>
        <taxon>Odoribacteraceae</taxon>
        <taxon>Odoribacter</taxon>
    </lineage>
</organism>
<evidence type="ECO:0000313" key="9">
    <source>
        <dbReference type="Proteomes" id="UP000004892"/>
    </source>
</evidence>
<dbReference type="eggNOG" id="COG0697">
    <property type="taxonomic scope" value="Bacteria"/>
</dbReference>
<dbReference type="STRING" id="742817.HMPREF9449_02057"/>
<feature type="transmembrane region" description="Helical" evidence="6">
    <location>
        <begin position="59"/>
        <end position="83"/>
    </location>
</feature>
<reference evidence="8 9" key="1">
    <citation type="submission" date="2012-01" db="EMBL/GenBank/DDBJ databases">
        <title>The Genome Sequence of Odoribacter laneus YIT 12061.</title>
        <authorList>
            <consortium name="The Broad Institute Genome Sequencing Platform"/>
            <person name="Earl A."/>
            <person name="Ward D."/>
            <person name="Feldgarden M."/>
            <person name="Gevers D."/>
            <person name="Morotomi M."/>
            <person name="Young S.K."/>
            <person name="Zeng Q."/>
            <person name="Gargeya S."/>
            <person name="Fitzgerald M."/>
            <person name="Haas B."/>
            <person name="Abouelleil A."/>
            <person name="Alvarado L."/>
            <person name="Arachchi H.M."/>
            <person name="Berlin A."/>
            <person name="Chapman S.B."/>
            <person name="Gearin G."/>
            <person name="Goldberg J."/>
            <person name="Griggs A."/>
            <person name="Gujja S."/>
            <person name="Hansen M."/>
            <person name="Heiman D."/>
            <person name="Howarth C."/>
            <person name="Larimer J."/>
            <person name="Lui A."/>
            <person name="MacDonald P.J.P."/>
            <person name="McCowen C."/>
            <person name="Montmayeur A."/>
            <person name="Murphy C."/>
            <person name="Neiman D."/>
            <person name="Pearson M."/>
            <person name="Priest M."/>
            <person name="Roberts A."/>
            <person name="Saif S."/>
            <person name="Shea T."/>
            <person name="Sisk P."/>
            <person name="Stolte C."/>
            <person name="Sykes S."/>
            <person name="Wortman J."/>
            <person name="Nusbaum C."/>
            <person name="Birren B."/>
        </authorList>
    </citation>
    <scope>NUCLEOTIDE SEQUENCE [LARGE SCALE GENOMIC DNA]</scope>
    <source>
        <strain evidence="8 9">YIT 12061</strain>
    </source>
</reference>
<accession>H1DJI5</accession>
<evidence type="ECO:0000259" key="7">
    <source>
        <dbReference type="Pfam" id="PF00892"/>
    </source>
</evidence>
<feature type="domain" description="EamA" evidence="7">
    <location>
        <begin position="218"/>
        <end position="331"/>
    </location>
</feature>
<proteinExistence type="inferred from homology"/>
<dbReference type="SUPFAM" id="SSF103481">
    <property type="entry name" value="Multidrug resistance efflux transporter EmrE"/>
    <property type="match status" value="2"/>
</dbReference>
<dbReference type="HOGENOM" id="CLU_058789_0_0_10"/>
<dbReference type="GO" id="GO:0016020">
    <property type="term" value="C:membrane"/>
    <property type="evidence" value="ECO:0007669"/>
    <property type="project" value="UniProtKB-SubCell"/>
</dbReference>
<evidence type="ECO:0000256" key="4">
    <source>
        <dbReference type="ARBA" id="ARBA00022989"/>
    </source>
</evidence>
<evidence type="ECO:0000256" key="5">
    <source>
        <dbReference type="ARBA" id="ARBA00023136"/>
    </source>
</evidence>
<dbReference type="InterPro" id="IPR050638">
    <property type="entry name" value="AA-Vitamin_Transporters"/>
</dbReference>